<organism evidence="2 3">
    <name type="scientific">Fasciola hepatica</name>
    <name type="common">Liver fluke</name>
    <dbReference type="NCBI Taxonomy" id="6192"/>
    <lineage>
        <taxon>Eukaryota</taxon>
        <taxon>Metazoa</taxon>
        <taxon>Spiralia</taxon>
        <taxon>Lophotrochozoa</taxon>
        <taxon>Platyhelminthes</taxon>
        <taxon>Trematoda</taxon>
        <taxon>Digenea</taxon>
        <taxon>Plagiorchiida</taxon>
        <taxon>Echinostomata</taxon>
        <taxon>Echinostomatoidea</taxon>
        <taxon>Fasciolidae</taxon>
        <taxon>Fasciola</taxon>
    </lineage>
</organism>
<sequence length="254" mass="29934">MNKNRFNLGIVLIMAIQVMNTEMTLSPMPFHMHENKSSFCEAHRICFIEGESRGKIGYMAGERFLELVNQVNFSESLWININALLCEPRRRHKCHWIFGENQPPHFRLPKDVFGEMPFSLLARVSVYTNSKKIEKTDTEAKQHAFICDYRPMNRSGNITRLELFHSKSNLLRRMQALPDRTAGCFHYEHNVSLTWCAFRCHRDHACRSFYYNRISLACIHTKYVDSAMANRDRIRNKSHWIRFSRPKWSSAGEL</sequence>
<evidence type="ECO:0000256" key="1">
    <source>
        <dbReference type="SAM" id="SignalP"/>
    </source>
</evidence>
<dbReference type="EMBL" id="JXXN02002186">
    <property type="protein sequence ID" value="THD23364.1"/>
    <property type="molecule type" value="Genomic_DNA"/>
</dbReference>
<evidence type="ECO:0008006" key="4">
    <source>
        <dbReference type="Google" id="ProtNLM"/>
    </source>
</evidence>
<evidence type="ECO:0000313" key="2">
    <source>
        <dbReference type="EMBL" id="THD23364.1"/>
    </source>
</evidence>
<name>A0A4E0RAI4_FASHE</name>
<gene>
    <name evidence="2" type="ORF">D915_005997</name>
</gene>
<accession>A0A4E0RAI4</accession>
<evidence type="ECO:0000313" key="3">
    <source>
        <dbReference type="Proteomes" id="UP000230066"/>
    </source>
</evidence>
<keyword evidence="3" id="KW-1185">Reference proteome</keyword>
<dbReference type="AlphaFoldDB" id="A0A4E0RAI4"/>
<feature type="signal peptide" evidence="1">
    <location>
        <begin position="1"/>
        <end position="21"/>
    </location>
</feature>
<feature type="chain" id="PRO_5020031771" description="Apple domain-containing protein" evidence="1">
    <location>
        <begin position="22"/>
        <end position="254"/>
    </location>
</feature>
<protein>
    <recommendedName>
        <fullName evidence="4">Apple domain-containing protein</fullName>
    </recommendedName>
</protein>
<dbReference type="SUPFAM" id="SSF57414">
    <property type="entry name" value="Hairpin loop containing domain-like"/>
    <property type="match status" value="1"/>
</dbReference>
<comment type="caution">
    <text evidence="2">The sequence shown here is derived from an EMBL/GenBank/DDBJ whole genome shotgun (WGS) entry which is preliminary data.</text>
</comment>
<keyword evidence="1" id="KW-0732">Signal</keyword>
<proteinExistence type="predicted"/>
<dbReference type="Proteomes" id="UP000230066">
    <property type="component" value="Unassembled WGS sequence"/>
</dbReference>
<reference evidence="2" key="1">
    <citation type="submission" date="2019-03" db="EMBL/GenBank/DDBJ databases">
        <title>Improved annotation for the trematode Fasciola hepatica.</title>
        <authorList>
            <person name="Choi Y.-J."/>
            <person name="Martin J."/>
            <person name="Mitreva M."/>
        </authorList>
    </citation>
    <scope>NUCLEOTIDE SEQUENCE [LARGE SCALE GENOMIC DNA]</scope>
</reference>